<proteinExistence type="predicted"/>
<gene>
    <name evidence="7" type="ORF">TPELB_10210</name>
</gene>
<evidence type="ECO:0000256" key="5">
    <source>
        <dbReference type="ARBA" id="ARBA00023136"/>
    </source>
</evidence>
<accession>A0ABZ3FC10</accession>
<feature type="transmembrane region" description="Helical" evidence="6">
    <location>
        <begin position="355"/>
        <end position="373"/>
    </location>
</feature>
<evidence type="ECO:0000256" key="4">
    <source>
        <dbReference type="ARBA" id="ARBA00022989"/>
    </source>
</evidence>
<evidence type="ECO:0000256" key="2">
    <source>
        <dbReference type="ARBA" id="ARBA00022475"/>
    </source>
</evidence>
<protein>
    <recommendedName>
        <fullName evidence="9">Membrane protein involved in the export of O-antigen and teichoic acid</fullName>
    </recommendedName>
</protein>
<evidence type="ECO:0008006" key="9">
    <source>
        <dbReference type="Google" id="ProtNLM"/>
    </source>
</evidence>
<dbReference type="EMBL" id="CP154622">
    <property type="protein sequence ID" value="XAM40711.1"/>
    <property type="molecule type" value="Genomic_DNA"/>
</dbReference>
<evidence type="ECO:0000256" key="6">
    <source>
        <dbReference type="SAM" id="Phobius"/>
    </source>
</evidence>
<evidence type="ECO:0000256" key="1">
    <source>
        <dbReference type="ARBA" id="ARBA00004651"/>
    </source>
</evidence>
<feature type="transmembrane region" description="Helical" evidence="6">
    <location>
        <begin position="321"/>
        <end position="348"/>
    </location>
</feature>
<keyword evidence="4 6" id="KW-1133">Transmembrane helix</keyword>
<evidence type="ECO:0000313" key="7">
    <source>
        <dbReference type="EMBL" id="XAM40711.1"/>
    </source>
</evidence>
<keyword evidence="2" id="KW-1003">Cell membrane</keyword>
<dbReference type="Proteomes" id="UP001477947">
    <property type="component" value="Chromosome"/>
</dbReference>
<reference evidence="7 8" key="1">
    <citation type="submission" date="2024-04" db="EMBL/GenBank/DDBJ databases">
        <title>Isolation and characterization of novel acetogenic strains of the genera Terrisporobacter and Acetoanaerobium.</title>
        <authorList>
            <person name="Boeer T."/>
            <person name="Schueler M.A."/>
            <person name="Lueschen A."/>
            <person name="Eysell L."/>
            <person name="Droege J."/>
            <person name="Heinemann M."/>
            <person name="Engelhardt L."/>
            <person name="Basen M."/>
            <person name="Daniel R."/>
        </authorList>
    </citation>
    <scope>NUCLEOTIDE SEQUENCE [LARGE SCALE GENOMIC DNA]</scope>
    <source>
        <strain evidence="7 8">ELB</strain>
    </source>
</reference>
<feature type="transmembrane region" description="Helical" evidence="6">
    <location>
        <begin position="435"/>
        <end position="455"/>
    </location>
</feature>
<dbReference type="InterPro" id="IPR002797">
    <property type="entry name" value="Polysacc_synth"/>
</dbReference>
<dbReference type="RefSeq" id="WP_343338823.1">
    <property type="nucleotide sequence ID" value="NZ_CP154622.1"/>
</dbReference>
<dbReference type="PANTHER" id="PTHR30250">
    <property type="entry name" value="PST FAMILY PREDICTED COLANIC ACID TRANSPORTER"/>
    <property type="match status" value="1"/>
</dbReference>
<organism evidence="7 8">
    <name type="scientific">Terrisporobacter petrolearius</name>
    <dbReference type="NCBI Taxonomy" id="1460447"/>
    <lineage>
        <taxon>Bacteria</taxon>
        <taxon>Bacillati</taxon>
        <taxon>Bacillota</taxon>
        <taxon>Clostridia</taxon>
        <taxon>Peptostreptococcales</taxon>
        <taxon>Peptostreptococcaceae</taxon>
        <taxon>Terrisporobacter</taxon>
    </lineage>
</organism>
<evidence type="ECO:0000313" key="8">
    <source>
        <dbReference type="Proteomes" id="UP001477947"/>
    </source>
</evidence>
<comment type="subcellular location">
    <subcellularLocation>
        <location evidence="1">Cell membrane</location>
        <topology evidence="1">Multi-pass membrane protein</topology>
    </subcellularLocation>
</comment>
<dbReference type="InterPro" id="IPR050833">
    <property type="entry name" value="Poly_Biosynth_Transport"/>
</dbReference>
<dbReference type="Pfam" id="PF01943">
    <property type="entry name" value="Polysacc_synt"/>
    <property type="match status" value="1"/>
</dbReference>
<keyword evidence="3 6" id="KW-0812">Transmembrane</keyword>
<dbReference type="PANTHER" id="PTHR30250:SF11">
    <property type="entry name" value="O-ANTIGEN TRANSPORTER-RELATED"/>
    <property type="match status" value="1"/>
</dbReference>
<sequence>MEKSVKRLSINTLIVTIGKISTQFISFLLLPLYTSRLNSEQYGVVDLVQTLCTLLLPILSLQLEQAVFRYLTVSKEIEDKSRIISTAFFGMILQTIIYVFISCILCIFIKSPYKYFLIFNVVTQTWSGFLLQIPRSFGNYTIYSLASIVTGISSIILNVILIVYIPLGAYGMLLATCMGNFLGCIILSYSIKLSTYINIKKISKTLYKEFLKYSIPMIPSHLSWWIINASDRILITFFLGINFNGLYAAAVKLPSVFNIATGILNVTWTETLVSSADNSAKMKENIILFKKIIKLIFCCGILMLAVLPIGFKVLINKKFYAAYNLVPILVLGVVAGSIATLSASFYIVKKNTKNIAKTSLYSAFVNIIIHLLLVKQIGIYAAATSTAVSQIVLVLLRLKGIKDIVKWDLELKSIIVTMMTIYIEVICFYNSNLMTIILGVVVGFIYLVICNKNLIEILRKKNNSL</sequence>
<feature type="transmembrane region" description="Helical" evidence="6">
    <location>
        <begin position="292"/>
        <end position="315"/>
    </location>
</feature>
<feature type="transmembrane region" description="Helical" evidence="6">
    <location>
        <begin position="140"/>
        <end position="164"/>
    </location>
</feature>
<feature type="transmembrane region" description="Helical" evidence="6">
    <location>
        <begin position="170"/>
        <end position="189"/>
    </location>
</feature>
<feature type="transmembrane region" description="Helical" evidence="6">
    <location>
        <begin position="12"/>
        <end position="30"/>
    </location>
</feature>
<keyword evidence="5 6" id="KW-0472">Membrane</keyword>
<feature type="transmembrane region" description="Helical" evidence="6">
    <location>
        <begin position="83"/>
        <end position="109"/>
    </location>
</feature>
<name>A0ABZ3FC10_9FIRM</name>
<evidence type="ECO:0000256" key="3">
    <source>
        <dbReference type="ARBA" id="ARBA00022692"/>
    </source>
</evidence>
<keyword evidence="8" id="KW-1185">Reference proteome</keyword>